<gene>
    <name evidence="1" type="ORF">JEU22_01745</name>
</gene>
<organism evidence="1 2">
    <name type="scientific">Pseudomonas putida</name>
    <name type="common">Arthrobacter siderocapsulatus</name>
    <dbReference type="NCBI Taxonomy" id="303"/>
    <lineage>
        <taxon>Bacteria</taxon>
        <taxon>Pseudomonadati</taxon>
        <taxon>Pseudomonadota</taxon>
        <taxon>Gammaproteobacteria</taxon>
        <taxon>Pseudomonadales</taxon>
        <taxon>Pseudomonadaceae</taxon>
        <taxon>Pseudomonas</taxon>
    </lineage>
</organism>
<reference evidence="1" key="1">
    <citation type="submission" date="2020-12" db="EMBL/GenBank/DDBJ databases">
        <title>Enhanced detection system for hospital associated transmission using whole genome sequencing surveillance.</title>
        <authorList>
            <person name="Harrison L.H."/>
            <person name="Van Tyne D."/>
            <person name="Marsh J.W."/>
            <person name="Griffith M.P."/>
            <person name="Snyder D.J."/>
            <person name="Cooper V.S."/>
            <person name="Mustapha M."/>
        </authorList>
    </citation>
    <scope>NUCLEOTIDE SEQUENCE</scope>
    <source>
        <strain evidence="1">PSB00042</strain>
    </source>
</reference>
<dbReference type="EMBL" id="JAEHTE010000001">
    <property type="protein sequence ID" value="MBI6882622.1"/>
    <property type="molecule type" value="Genomic_DNA"/>
</dbReference>
<dbReference type="RefSeq" id="WP_198746235.1">
    <property type="nucleotide sequence ID" value="NZ_JAEHTE010000001.1"/>
</dbReference>
<accession>A0A8I1JGA9</accession>
<sequence>MRTVEADQVLVSATHPVIGPLYWCHIPKDEHCPTDHFTVTDWADCGLKLPFGWRAQEDLSAAHIKHIENVIDPLSEDSDYQEIRCSRASDAVERQLSGTLARLQGKSGQTVDQFVAWLIRADWKDTPCLVQLDIEE</sequence>
<name>A0A8I1JGA9_PSEPU</name>
<comment type="caution">
    <text evidence="1">The sequence shown here is derived from an EMBL/GenBank/DDBJ whole genome shotgun (WGS) entry which is preliminary data.</text>
</comment>
<dbReference type="AlphaFoldDB" id="A0A8I1JGA9"/>
<proteinExistence type="predicted"/>
<evidence type="ECO:0000313" key="2">
    <source>
        <dbReference type="Proteomes" id="UP000637061"/>
    </source>
</evidence>
<protein>
    <submittedName>
        <fullName evidence="1">Uncharacterized protein</fullName>
    </submittedName>
</protein>
<dbReference type="Proteomes" id="UP000637061">
    <property type="component" value="Unassembled WGS sequence"/>
</dbReference>
<evidence type="ECO:0000313" key="1">
    <source>
        <dbReference type="EMBL" id="MBI6882622.1"/>
    </source>
</evidence>